<comment type="cofactor">
    <cofactor evidence="1">
        <name>pyridoxal 5'-phosphate</name>
        <dbReference type="ChEBI" id="CHEBI:597326"/>
    </cofactor>
</comment>
<dbReference type="PROSITE" id="PS00600">
    <property type="entry name" value="AA_TRANSFER_CLASS_3"/>
    <property type="match status" value="1"/>
</dbReference>
<organism evidence="5 6">
    <name type="scientific">Paenibacillus curdlanolyticus YK9</name>
    <dbReference type="NCBI Taxonomy" id="717606"/>
    <lineage>
        <taxon>Bacteria</taxon>
        <taxon>Bacillati</taxon>
        <taxon>Bacillota</taxon>
        <taxon>Bacilli</taxon>
        <taxon>Bacillales</taxon>
        <taxon>Paenibacillaceae</taxon>
        <taxon>Paenibacillus</taxon>
    </lineage>
</organism>
<dbReference type="GO" id="GO:0042802">
    <property type="term" value="F:identical protein binding"/>
    <property type="evidence" value="ECO:0007669"/>
    <property type="project" value="TreeGrafter"/>
</dbReference>
<dbReference type="InterPro" id="IPR005814">
    <property type="entry name" value="Aminotrans_3"/>
</dbReference>
<dbReference type="Gene3D" id="3.90.1150.10">
    <property type="entry name" value="Aspartate Aminotransferase, domain 1"/>
    <property type="match status" value="1"/>
</dbReference>
<feature type="region of interest" description="Disordered" evidence="4">
    <location>
        <begin position="1"/>
        <end position="31"/>
    </location>
</feature>
<dbReference type="NCBIfam" id="NF008570">
    <property type="entry name" value="PRK11522.1"/>
    <property type="match status" value="1"/>
</dbReference>
<accession>E0IG85</accession>
<dbReference type="PANTHER" id="PTHR11986">
    <property type="entry name" value="AMINOTRANSFERASE CLASS III"/>
    <property type="match status" value="1"/>
</dbReference>
<keyword evidence="2 3" id="KW-0663">Pyridoxal phosphate</keyword>
<protein>
    <submittedName>
        <fullName evidence="5">Aminotransferase class-III</fullName>
    </submittedName>
</protein>
<dbReference type="FunFam" id="3.40.640.10:FF:000004">
    <property type="entry name" value="Acetylornithine aminotransferase"/>
    <property type="match status" value="1"/>
</dbReference>
<proteinExistence type="inferred from homology"/>
<dbReference type="Proteomes" id="UP000005387">
    <property type="component" value="Unassembled WGS sequence"/>
</dbReference>
<dbReference type="GO" id="GO:0009447">
    <property type="term" value="P:putrescine catabolic process"/>
    <property type="evidence" value="ECO:0007669"/>
    <property type="project" value="TreeGrafter"/>
</dbReference>
<dbReference type="GO" id="GO:0030170">
    <property type="term" value="F:pyridoxal phosphate binding"/>
    <property type="evidence" value="ECO:0007669"/>
    <property type="project" value="InterPro"/>
</dbReference>
<dbReference type="CDD" id="cd00610">
    <property type="entry name" value="OAT_like"/>
    <property type="match status" value="1"/>
</dbReference>
<dbReference type="GO" id="GO:0033094">
    <property type="term" value="F:putrescine--2-oxoglutarate transaminase activity"/>
    <property type="evidence" value="ECO:0007669"/>
    <property type="project" value="TreeGrafter"/>
</dbReference>
<evidence type="ECO:0000313" key="5">
    <source>
        <dbReference type="EMBL" id="EFM08487.1"/>
    </source>
</evidence>
<evidence type="ECO:0000256" key="1">
    <source>
        <dbReference type="ARBA" id="ARBA00001933"/>
    </source>
</evidence>
<dbReference type="Gene3D" id="3.40.640.10">
    <property type="entry name" value="Type I PLP-dependent aspartate aminotransferase-like (Major domain)"/>
    <property type="match status" value="1"/>
</dbReference>
<reference evidence="5 6" key="1">
    <citation type="submission" date="2010-07" db="EMBL/GenBank/DDBJ databases">
        <title>The draft genome of Paenibacillus curdlanolyticus YK9.</title>
        <authorList>
            <consortium name="US DOE Joint Genome Institute (JGI-PGF)"/>
            <person name="Lucas S."/>
            <person name="Copeland A."/>
            <person name="Lapidus A."/>
            <person name="Cheng J.-F."/>
            <person name="Bruce D."/>
            <person name="Goodwin L."/>
            <person name="Pitluck S."/>
            <person name="Land M.L."/>
            <person name="Hauser L."/>
            <person name="Chang Y.-J."/>
            <person name="Jeffries C."/>
            <person name="Anderson I.J."/>
            <person name="Johnson E."/>
            <person name="Loganathan U."/>
            <person name="Mulhopadhyay B."/>
            <person name="Kyrpides N."/>
            <person name="Woyke T.J."/>
        </authorList>
    </citation>
    <scope>NUCLEOTIDE SEQUENCE [LARGE SCALE GENOMIC DNA]</scope>
    <source>
        <strain evidence="5 6">YK9</strain>
    </source>
</reference>
<evidence type="ECO:0000313" key="6">
    <source>
        <dbReference type="Proteomes" id="UP000005387"/>
    </source>
</evidence>
<gene>
    <name evidence="5" type="ORF">PaecuDRAFT_4676</name>
</gene>
<dbReference type="InterPro" id="IPR015421">
    <property type="entry name" value="PyrdxlP-dep_Trfase_major"/>
</dbReference>
<dbReference type="EMBL" id="AEDD01000016">
    <property type="protein sequence ID" value="EFM08487.1"/>
    <property type="molecule type" value="Genomic_DNA"/>
</dbReference>
<dbReference type="SUPFAM" id="SSF53383">
    <property type="entry name" value="PLP-dependent transferases"/>
    <property type="match status" value="1"/>
</dbReference>
<evidence type="ECO:0000256" key="4">
    <source>
        <dbReference type="SAM" id="MobiDB-lite"/>
    </source>
</evidence>
<feature type="compositionally biased region" description="Basic and acidic residues" evidence="4">
    <location>
        <begin position="13"/>
        <end position="24"/>
    </location>
</feature>
<dbReference type="STRING" id="717606.PaecuDRAFT_4676"/>
<dbReference type="InterPro" id="IPR015422">
    <property type="entry name" value="PyrdxlP-dep_Trfase_small"/>
</dbReference>
<sequence length="480" mass="53641">MSEVAYRSGGPQDRPDGQSEERNSQDQGASYSNVMAYTSQVLGLIEKEELSKEDSEWIKFETVNGYKEHVNPGYLFSRKTVDMNKELAFVEWKDARNSFIDIDGNEYIDCIGGRGIYNVGHRHPKVLQTVMNQLQKQAMHTHDLLDPYRAILAKTLAEITPGDLKYVFFTNSGGEAVESAIKLARKATNRHTFISTTAGYHGVSLGSLAATGKAFYRKPFLPFAQNFRHALFGDVDMLYKLLKSLEIVGEEAAGVIIEPIQGNAGVRMPPDNYLQEVRQLCDEFGALLILDEVQTGMGRTGKMFYAEHENVTPDILCLAKALGGGIMPMGAIVASEKVYESFMEEPYRHEHTFGGNTLACVAAIATIHVLIEERLPERAAVIGEYMLKELRAIAARYPKLVQEIRGKGLFIGVEFFDSVVGFEVSKGLFDNKILVEGTVGDVKTFRIEPPLTIEQEQVDRVIQTFDLVLSQVQRKYNFIK</sequence>
<keyword evidence="5" id="KW-0032">Aminotransferase</keyword>
<dbReference type="InterPro" id="IPR050103">
    <property type="entry name" value="Class-III_PLP-dep_AT"/>
</dbReference>
<dbReference type="InterPro" id="IPR015424">
    <property type="entry name" value="PyrdxlP-dep_Trfase"/>
</dbReference>
<dbReference type="InterPro" id="IPR049704">
    <property type="entry name" value="Aminotrans_3_PPA_site"/>
</dbReference>
<keyword evidence="6" id="KW-1185">Reference proteome</keyword>
<dbReference type="Pfam" id="PF00202">
    <property type="entry name" value="Aminotran_3"/>
    <property type="match status" value="1"/>
</dbReference>
<comment type="similarity">
    <text evidence="3">Belongs to the class-III pyridoxal-phosphate-dependent aminotransferase family.</text>
</comment>
<evidence type="ECO:0000256" key="2">
    <source>
        <dbReference type="ARBA" id="ARBA00022898"/>
    </source>
</evidence>
<name>E0IG85_9BACL</name>
<dbReference type="PANTHER" id="PTHR11986:SF112">
    <property type="entry name" value="PUTRESCINE AMINOTRANSFERASE"/>
    <property type="match status" value="1"/>
</dbReference>
<dbReference type="RefSeq" id="WP_006040656.1">
    <property type="nucleotide sequence ID" value="NZ_AEDD01000016.1"/>
</dbReference>
<keyword evidence="5" id="KW-0808">Transferase</keyword>
<evidence type="ECO:0000256" key="3">
    <source>
        <dbReference type="RuleBase" id="RU003560"/>
    </source>
</evidence>
<dbReference type="AlphaFoldDB" id="E0IG85"/>
<dbReference type="eggNOG" id="COG4992">
    <property type="taxonomic scope" value="Bacteria"/>
</dbReference>